<evidence type="ECO:0000256" key="2">
    <source>
        <dbReference type="SAM" id="Phobius"/>
    </source>
</evidence>
<dbReference type="AlphaFoldDB" id="A0A4Y7IYG8"/>
<accession>A0A4Y7IYG8</accession>
<evidence type="ECO:0000256" key="1">
    <source>
        <dbReference type="SAM" id="MobiDB-lite"/>
    </source>
</evidence>
<feature type="region of interest" description="Disordered" evidence="1">
    <location>
        <begin position="58"/>
        <end position="99"/>
    </location>
</feature>
<sequence>MSLICARGCRKVSLIFIGMLSTSAALKIYKYASHHVQSLFLLKFSIVGFCFLTSRAVSPQQSFSGVSSQDKQMARSEHPVEQTSSKNRRHPGNHGGSGS</sequence>
<dbReference type="Gramene" id="RZC52751">
    <property type="protein sequence ID" value="RZC52751"/>
    <property type="gene ID" value="C5167_021177"/>
</dbReference>
<protein>
    <submittedName>
        <fullName evidence="3">Uncharacterized protein</fullName>
    </submittedName>
</protein>
<evidence type="ECO:0000313" key="4">
    <source>
        <dbReference type="Proteomes" id="UP000316621"/>
    </source>
</evidence>
<organism evidence="3 4">
    <name type="scientific">Papaver somniferum</name>
    <name type="common">Opium poppy</name>
    <dbReference type="NCBI Taxonomy" id="3469"/>
    <lineage>
        <taxon>Eukaryota</taxon>
        <taxon>Viridiplantae</taxon>
        <taxon>Streptophyta</taxon>
        <taxon>Embryophyta</taxon>
        <taxon>Tracheophyta</taxon>
        <taxon>Spermatophyta</taxon>
        <taxon>Magnoliopsida</taxon>
        <taxon>Ranunculales</taxon>
        <taxon>Papaveraceae</taxon>
        <taxon>Papaveroideae</taxon>
        <taxon>Papaver</taxon>
    </lineage>
</organism>
<dbReference type="Proteomes" id="UP000316621">
    <property type="component" value="Chromosome 2"/>
</dbReference>
<keyword evidence="2" id="KW-0812">Transmembrane</keyword>
<keyword evidence="2" id="KW-0472">Membrane</keyword>
<evidence type="ECO:0000313" key="3">
    <source>
        <dbReference type="EMBL" id="RZC52751.1"/>
    </source>
</evidence>
<feature type="compositionally biased region" description="Polar residues" evidence="1">
    <location>
        <begin position="58"/>
        <end position="71"/>
    </location>
</feature>
<dbReference type="EMBL" id="CM010716">
    <property type="protein sequence ID" value="RZC52751.1"/>
    <property type="molecule type" value="Genomic_DNA"/>
</dbReference>
<keyword evidence="4" id="KW-1185">Reference proteome</keyword>
<feature type="transmembrane region" description="Helical" evidence="2">
    <location>
        <begin position="12"/>
        <end position="29"/>
    </location>
</feature>
<name>A0A4Y7IYG8_PAPSO</name>
<proteinExistence type="predicted"/>
<reference evidence="3 4" key="1">
    <citation type="journal article" date="2018" name="Science">
        <title>The opium poppy genome and morphinan production.</title>
        <authorList>
            <person name="Guo L."/>
            <person name="Winzer T."/>
            <person name="Yang X."/>
            <person name="Li Y."/>
            <person name="Ning Z."/>
            <person name="He Z."/>
            <person name="Teodor R."/>
            <person name="Lu Y."/>
            <person name="Bowser T.A."/>
            <person name="Graham I.A."/>
            <person name="Ye K."/>
        </authorList>
    </citation>
    <scope>NUCLEOTIDE SEQUENCE [LARGE SCALE GENOMIC DNA]</scope>
    <source>
        <strain evidence="4">cv. HN1</strain>
        <tissue evidence="3">Leaves</tissue>
    </source>
</reference>
<gene>
    <name evidence="3" type="ORF">C5167_021177</name>
</gene>
<keyword evidence="2" id="KW-1133">Transmembrane helix</keyword>